<dbReference type="PANTHER" id="PTHR46696">
    <property type="entry name" value="P450, PUTATIVE (EUROFUNG)-RELATED"/>
    <property type="match status" value="1"/>
</dbReference>
<dbReference type="GO" id="GO:0004497">
    <property type="term" value="F:monooxygenase activity"/>
    <property type="evidence" value="ECO:0007669"/>
    <property type="project" value="UniProtKB-KW"/>
</dbReference>
<evidence type="ECO:0000256" key="4">
    <source>
        <dbReference type="ARBA" id="ARBA00023002"/>
    </source>
</evidence>
<dbReference type="GO" id="GO:0020037">
    <property type="term" value="F:heme binding"/>
    <property type="evidence" value="ECO:0007669"/>
    <property type="project" value="InterPro"/>
</dbReference>
<evidence type="ECO:0000256" key="1">
    <source>
        <dbReference type="ARBA" id="ARBA00010617"/>
    </source>
</evidence>
<sequence>MDTTASTPAAGLTDVSAAVPQHRLPDGRMPDEWCLREFDHVAPELAPVLPETLSRMRSLCPVAHSELHGGYWVVTKYEDVLRVAQDWETFTSTDGLNIPPSRGHVRNIPVEVDPPEQRVYKRLVNQHLTPRAIAHWEAPVRALVTRLLDDMIERGSCEFMDDFARPFPSIAFFDLALHAPREDLEKVSLLASAASVPNHPQARECWAGLSAWITDLVATRRAGEPKGDVVDAILAAEYEGRPLTEGETTGIIQLLILGGLETTAGALGLMMLRFAAQPEIPAQLRADPALIPTAVEELLRLDSPFIAVARTATRDVELGGRQIAKGDKVLMYWASANHDTAEFPGGEQFDATRSPNRHVAFGAGPHRCLGSAVARLNLRVALEELTRRLDDVRLADGASVHFHNTLTRAPHSLPLTFRPGARLGTTE</sequence>
<evidence type="ECO:0000256" key="3">
    <source>
        <dbReference type="ARBA" id="ARBA00022723"/>
    </source>
</evidence>
<dbReference type="Gene3D" id="1.10.630.10">
    <property type="entry name" value="Cytochrome P450"/>
    <property type="match status" value="1"/>
</dbReference>
<evidence type="ECO:0000256" key="2">
    <source>
        <dbReference type="ARBA" id="ARBA00022617"/>
    </source>
</evidence>
<dbReference type="InterPro" id="IPR002397">
    <property type="entry name" value="Cyt_P450_B"/>
</dbReference>
<dbReference type="InterPro" id="IPR017972">
    <property type="entry name" value="Cyt_P450_CS"/>
</dbReference>
<evidence type="ECO:0000256" key="7">
    <source>
        <dbReference type="RuleBase" id="RU000461"/>
    </source>
</evidence>
<dbReference type="FunFam" id="1.10.630.10:FF:000018">
    <property type="entry name" value="Cytochrome P450 monooxygenase"/>
    <property type="match status" value="1"/>
</dbReference>
<keyword evidence="6 7" id="KW-0503">Monooxygenase</keyword>
<protein>
    <submittedName>
        <fullName evidence="8">Cytochrome P450</fullName>
    </submittedName>
</protein>
<evidence type="ECO:0000256" key="5">
    <source>
        <dbReference type="ARBA" id="ARBA00023004"/>
    </source>
</evidence>
<dbReference type="PRINTS" id="PR00385">
    <property type="entry name" value="P450"/>
</dbReference>
<dbReference type="InterPro" id="IPR001128">
    <property type="entry name" value="Cyt_P450"/>
</dbReference>
<proteinExistence type="inferred from homology"/>
<name>E3JC31_PSEI1</name>
<organism evidence="8 9">
    <name type="scientific">Pseudofrankia inefficax (strain DSM 45817 / CECT 9037 / DDB 130130 / EuI1c)</name>
    <name type="common">Frankia inefficax</name>
    <dbReference type="NCBI Taxonomy" id="298654"/>
    <lineage>
        <taxon>Bacteria</taxon>
        <taxon>Bacillati</taxon>
        <taxon>Actinomycetota</taxon>
        <taxon>Actinomycetes</taxon>
        <taxon>Frankiales</taxon>
        <taxon>Frankiaceae</taxon>
        <taxon>Pseudofrankia</taxon>
    </lineage>
</organism>
<gene>
    <name evidence="8" type="ordered locus">FraEuI1c_5501</name>
</gene>
<evidence type="ECO:0000256" key="6">
    <source>
        <dbReference type="ARBA" id="ARBA00023033"/>
    </source>
</evidence>
<dbReference type="AlphaFoldDB" id="E3JC31"/>
<comment type="similarity">
    <text evidence="1 7">Belongs to the cytochrome P450 family.</text>
</comment>
<dbReference type="PROSITE" id="PS00086">
    <property type="entry name" value="CYTOCHROME_P450"/>
    <property type="match status" value="1"/>
</dbReference>
<keyword evidence="3 7" id="KW-0479">Metal-binding</keyword>
<dbReference type="InParanoid" id="E3JC31"/>
<dbReference type="SUPFAM" id="SSF48264">
    <property type="entry name" value="Cytochrome P450"/>
    <property type="match status" value="1"/>
</dbReference>
<keyword evidence="9" id="KW-1185">Reference proteome</keyword>
<keyword evidence="5 7" id="KW-0408">Iron</keyword>
<dbReference type="eggNOG" id="COG2124">
    <property type="taxonomic scope" value="Bacteria"/>
</dbReference>
<dbReference type="GO" id="GO:0016705">
    <property type="term" value="F:oxidoreductase activity, acting on paired donors, with incorporation or reduction of molecular oxygen"/>
    <property type="evidence" value="ECO:0007669"/>
    <property type="project" value="InterPro"/>
</dbReference>
<dbReference type="GO" id="GO:0005506">
    <property type="term" value="F:iron ion binding"/>
    <property type="evidence" value="ECO:0007669"/>
    <property type="project" value="InterPro"/>
</dbReference>
<dbReference type="KEGG" id="fri:FraEuI1c_5501"/>
<dbReference type="HOGENOM" id="CLU_033716_0_2_11"/>
<evidence type="ECO:0000313" key="8">
    <source>
        <dbReference type="EMBL" id="ADP83487.1"/>
    </source>
</evidence>
<dbReference type="PRINTS" id="PR00359">
    <property type="entry name" value="BP450"/>
</dbReference>
<reference evidence="8 9" key="1">
    <citation type="submission" date="2010-10" db="EMBL/GenBank/DDBJ databases">
        <title>Complete sequence of Frankia sp. EuI1c.</title>
        <authorList>
            <consortium name="US DOE Joint Genome Institute"/>
            <person name="Lucas S."/>
            <person name="Copeland A."/>
            <person name="Lapidus A."/>
            <person name="Cheng J.-F."/>
            <person name="Bruce D."/>
            <person name="Goodwin L."/>
            <person name="Pitluck S."/>
            <person name="Chertkov O."/>
            <person name="Detter J.C."/>
            <person name="Han C."/>
            <person name="Tapia R."/>
            <person name="Land M."/>
            <person name="Hauser L."/>
            <person name="Jeffries C."/>
            <person name="Kyrpides N."/>
            <person name="Ivanova N."/>
            <person name="Mikhailova N."/>
            <person name="Beauchemin N."/>
            <person name="Sen A."/>
            <person name="Sur S.A."/>
            <person name="Gtari M."/>
            <person name="Wall L."/>
            <person name="Tisa L."/>
            <person name="Woyke T."/>
        </authorList>
    </citation>
    <scope>NUCLEOTIDE SEQUENCE [LARGE SCALE GENOMIC DNA]</scope>
    <source>
        <strain evidence="9">DSM 45817 / CECT 9037 / EuI1c</strain>
    </source>
</reference>
<dbReference type="InterPro" id="IPR036396">
    <property type="entry name" value="Cyt_P450_sf"/>
</dbReference>
<dbReference type="EMBL" id="CP002299">
    <property type="protein sequence ID" value="ADP83487.1"/>
    <property type="molecule type" value="Genomic_DNA"/>
</dbReference>
<dbReference type="STRING" id="298654.FraEuI1c_5501"/>
<dbReference type="Pfam" id="PF00067">
    <property type="entry name" value="p450"/>
    <property type="match status" value="1"/>
</dbReference>
<dbReference type="PANTHER" id="PTHR46696:SF6">
    <property type="entry name" value="P450, PUTATIVE (EUROFUNG)-RELATED"/>
    <property type="match status" value="1"/>
</dbReference>
<dbReference type="Proteomes" id="UP000002484">
    <property type="component" value="Chromosome"/>
</dbReference>
<dbReference type="OrthoDB" id="502624at2"/>
<accession>E3JC31</accession>
<evidence type="ECO:0000313" key="9">
    <source>
        <dbReference type="Proteomes" id="UP000002484"/>
    </source>
</evidence>
<keyword evidence="2 7" id="KW-0349">Heme</keyword>
<keyword evidence="4 7" id="KW-0560">Oxidoreductase</keyword>